<dbReference type="EMBL" id="BARS01014821">
    <property type="protein sequence ID" value="GAF97170.1"/>
    <property type="molecule type" value="Genomic_DNA"/>
</dbReference>
<proteinExistence type="predicted"/>
<gene>
    <name evidence="2" type="ORF">S01H1_24636</name>
</gene>
<feature type="transmembrane region" description="Helical" evidence="1">
    <location>
        <begin position="6"/>
        <end position="25"/>
    </location>
</feature>
<dbReference type="AlphaFoldDB" id="X0V954"/>
<protein>
    <submittedName>
        <fullName evidence="2">Uncharacterized protein</fullName>
    </submittedName>
</protein>
<feature type="transmembrane region" description="Helical" evidence="1">
    <location>
        <begin position="32"/>
        <end position="51"/>
    </location>
</feature>
<reference evidence="2" key="1">
    <citation type="journal article" date="2014" name="Front. Microbiol.">
        <title>High frequency of phylogenetically diverse reductive dehalogenase-homologous genes in deep subseafloor sedimentary metagenomes.</title>
        <authorList>
            <person name="Kawai M."/>
            <person name="Futagami T."/>
            <person name="Toyoda A."/>
            <person name="Takaki Y."/>
            <person name="Nishi S."/>
            <person name="Hori S."/>
            <person name="Arai W."/>
            <person name="Tsubouchi T."/>
            <person name="Morono Y."/>
            <person name="Uchiyama I."/>
            <person name="Ito T."/>
            <person name="Fujiyama A."/>
            <person name="Inagaki F."/>
            <person name="Takami H."/>
        </authorList>
    </citation>
    <scope>NUCLEOTIDE SEQUENCE</scope>
    <source>
        <strain evidence="2">Expedition CK06-06</strain>
    </source>
</reference>
<evidence type="ECO:0000256" key="1">
    <source>
        <dbReference type="SAM" id="Phobius"/>
    </source>
</evidence>
<keyword evidence="1" id="KW-0812">Transmembrane</keyword>
<comment type="caution">
    <text evidence="2">The sequence shown here is derived from an EMBL/GenBank/DDBJ whole genome shotgun (WGS) entry which is preliminary data.</text>
</comment>
<keyword evidence="1" id="KW-0472">Membrane</keyword>
<feature type="transmembrane region" description="Helical" evidence="1">
    <location>
        <begin position="63"/>
        <end position="86"/>
    </location>
</feature>
<sequence length="94" mass="10640">MIYIGIGIFGFIVIHLFDLVSIKRIPFGAKPVIWTAGFAILIFSLIKLSLQSNTLSIPVSLTWVGWFLLAFSLMMIAFALFINLPFRKTYEGRI</sequence>
<organism evidence="2">
    <name type="scientific">marine sediment metagenome</name>
    <dbReference type="NCBI Taxonomy" id="412755"/>
    <lineage>
        <taxon>unclassified sequences</taxon>
        <taxon>metagenomes</taxon>
        <taxon>ecological metagenomes</taxon>
    </lineage>
</organism>
<accession>X0V954</accession>
<evidence type="ECO:0000313" key="2">
    <source>
        <dbReference type="EMBL" id="GAF97170.1"/>
    </source>
</evidence>
<name>X0V954_9ZZZZ</name>
<feature type="non-terminal residue" evidence="2">
    <location>
        <position position="94"/>
    </location>
</feature>
<keyword evidence="1" id="KW-1133">Transmembrane helix</keyword>